<sequence length="87" mass="10402">MHITLSFENVMDEMRLIYHAFHAYFSIWSVFGIITMLINQWFNSSCGFYLNYDLRHKPLTIDSVYFYSKINRAVSSVVPEHKESRDE</sequence>
<evidence type="ECO:0000313" key="2">
    <source>
        <dbReference type="EMBL" id="MBP2171152.1"/>
    </source>
</evidence>
<keyword evidence="1" id="KW-1133">Transmembrane helix</keyword>
<gene>
    <name evidence="2" type="ORF">J2125_004344</name>
</gene>
<name>A0ABS4PEV0_9GAMM</name>
<dbReference type="Proteomes" id="UP001195624">
    <property type="component" value="Unassembled WGS sequence"/>
</dbReference>
<accession>A0ABS4PEV0</accession>
<keyword evidence="3" id="KW-1185">Reference proteome</keyword>
<dbReference type="EMBL" id="JAGGMQ010000001">
    <property type="protein sequence ID" value="MBP2171152.1"/>
    <property type="molecule type" value="Genomic_DNA"/>
</dbReference>
<proteinExistence type="predicted"/>
<organism evidence="2 3">
    <name type="scientific">Winslowiella toletana</name>
    <dbReference type="NCBI Taxonomy" id="92490"/>
    <lineage>
        <taxon>Bacteria</taxon>
        <taxon>Pseudomonadati</taxon>
        <taxon>Pseudomonadota</taxon>
        <taxon>Gammaproteobacteria</taxon>
        <taxon>Enterobacterales</taxon>
        <taxon>Erwiniaceae</taxon>
        <taxon>Winslowiella</taxon>
    </lineage>
</organism>
<comment type="caution">
    <text evidence="2">The sequence shown here is derived from an EMBL/GenBank/DDBJ whole genome shotgun (WGS) entry which is preliminary data.</text>
</comment>
<keyword evidence="1" id="KW-0812">Transmembrane</keyword>
<protein>
    <submittedName>
        <fullName evidence="2">Uncharacterized protein</fullName>
    </submittedName>
</protein>
<evidence type="ECO:0000256" key="1">
    <source>
        <dbReference type="SAM" id="Phobius"/>
    </source>
</evidence>
<evidence type="ECO:0000313" key="3">
    <source>
        <dbReference type="Proteomes" id="UP001195624"/>
    </source>
</evidence>
<feature type="transmembrane region" description="Helical" evidence="1">
    <location>
        <begin position="21"/>
        <end position="42"/>
    </location>
</feature>
<keyword evidence="1" id="KW-0472">Membrane</keyword>
<reference evidence="3" key="1">
    <citation type="submission" date="2023-07" db="EMBL/GenBank/DDBJ databases">
        <title>Genome mining of underrepresented organisms for secondary metabolites.</title>
        <authorList>
            <person name="D'Agostino P.M."/>
        </authorList>
    </citation>
    <scope>NUCLEOTIDE SEQUENCE [LARGE SCALE GENOMIC DNA]</scope>
    <source>
        <strain evidence="3">WS4403</strain>
    </source>
</reference>